<dbReference type="GO" id="GO:0043337">
    <property type="term" value="F:cardiolipin synthase (CMP-forming)"/>
    <property type="evidence" value="ECO:0007669"/>
    <property type="project" value="TreeGrafter"/>
</dbReference>
<dbReference type="PANTHER" id="PTHR14269">
    <property type="entry name" value="CDP-DIACYLGLYCEROL--GLYCEROL-3-PHOSPHATE 3-PHOSPHATIDYLTRANSFERASE-RELATED"/>
    <property type="match status" value="1"/>
</dbReference>
<keyword evidence="5 12" id="KW-0812">Transmembrane</keyword>
<dbReference type="InterPro" id="IPR048254">
    <property type="entry name" value="CDP_ALCOHOL_P_TRANSF_CS"/>
</dbReference>
<feature type="transmembrane region" description="Helical" evidence="12">
    <location>
        <begin position="111"/>
        <end position="131"/>
    </location>
</feature>
<keyword evidence="4 11" id="KW-0808">Transferase</keyword>
<dbReference type="InterPro" id="IPR000462">
    <property type="entry name" value="CDP-OH_P_trans"/>
</dbReference>
<feature type="transmembrane region" description="Helical" evidence="12">
    <location>
        <begin position="137"/>
        <end position="155"/>
    </location>
</feature>
<dbReference type="PROSITE" id="PS00379">
    <property type="entry name" value="CDP_ALCOHOL_P_TRANSF"/>
    <property type="match status" value="1"/>
</dbReference>
<dbReference type="Proteomes" id="UP000319829">
    <property type="component" value="Unassembled WGS sequence"/>
</dbReference>
<dbReference type="EMBL" id="VBOX01000087">
    <property type="protein sequence ID" value="TMQ62019.1"/>
    <property type="molecule type" value="Genomic_DNA"/>
</dbReference>
<feature type="transmembrane region" description="Helical" evidence="12">
    <location>
        <begin position="41"/>
        <end position="63"/>
    </location>
</feature>
<keyword evidence="9" id="KW-0594">Phospholipid biosynthesis</keyword>
<feature type="transmembrane region" description="Helical" evidence="12">
    <location>
        <begin position="230"/>
        <end position="249"/>
    </location>
</feature>
<keyword evidence="7" id="KW-0443">Lipid metabolism</keyword>
<evidence type="ECO:0000256" key="1">
    <source>
        <dbReference type="ARBA" id="ARBA00004141"/>
    </source>
</evidence>
<sequence length="318" mass="34950">MPPSDLLREIRREGYTLGAIWRFCRVSLARVSRGLPQHPELVRPIAATALGLFALQFVTAVLLSVHVGRDVGGDYLIASSVMLLFISFWVLTHVGLLLSSRDGQRVIRMPLPIAITMLRFVSIPAIVLLILNRRWEAVVWLFAASALTDVLDGVLARALHVETRVGALLDPLTDVTFNSAIFIALLAVEVVPWWVTALMLTRYALLVGGTVYLYFFYGPVRIKPTLFGKLTGVLTSVLLGLLLLGLSWWNEATRRSLKEVFDVGLGVMGLATIIQVVFIGLANRNLAPEVEEVFPAAEVLRPPDGLPAKVVGEIRGPR</sequence>
<reference evidence="15 16" key="1">
    <citation type="journal article" date="2019" name="Nat. Microbiol.">
        <title>Mediterranean grassland soil C-N compound turnover is dependent on rainfall and depth, and is mediated by genomically divergent microorganisms.</title>
        <authorList>
            <person name="Diamond S."/>
            <person name="Andeer P.F."/>
            <person name="Li Z."/>
            <person name="Crits-Christoph A."/>
            <person name="Burstein D."/>
            <person name="Anantharaman K."/>
            <person name="Lane K.R."/>
            <person name="Thomas B.C."/>
            <person name="Pan C."/>
            <person name="Northen T.R."/>
            <person name="Banfield J.F."/>
        </authorList>
    </citation>
    <scope>NUCLEOTIDE SEQUENCE [LARGE SCALE GENOMIC DNA]</scope>
    <source>
        <strain evidence="13">WS_4</strain>
        <strain evidence="14">WS_7</strain>
    </source>
</reference>
<evidence type="ECO:0000256" key="2">
    <source>
        <dbReference type="ARBA" id="ARBA00010441"/>
    </source>
</evidence>
<dbReference type="InterPro" id="IPR043130">
    <property type="entry name" value="CDP-OH_PTrfase_TM_dom"/>
</dbReference>
<accession>A0A538SYA1</accession>
<dbReference type="Gene3D" id="1.20.120.1760">
    <property type="match status" value="1"/>
</dbReference>
<feature type="transmembrane region" description="Helical" evidence="12">
    <location>
        <begin position="261"/>
        <end position="282"/>
    </location>
</feature>
<evidence type="ECO:0000313" key="16">
    <source>
        <dbReference type="Proteomes" id="UP000319829"/>
    </source>
</evidence>
<keyword evidence="8 12" id="KW-0472">Membrane</keyword>
<evidence type="ECO:0000256" key="6">
    <source>
        <dbReference type="ARBA" id="ARBA00022989"/>
    </source>
</evidence>
<evidence type="ECO:0000256" key="4">
    <source>
        <dbReference type="ARBA" id="ARBA00022679"/>
    </source>
</evidence>
<evidence type="ECO:0000256" key="3">
    <source>
        <dbReference type="ARBA" id="ARBA00022516"/>
    </source>
</evidence>
<dbReference type="InterPro" id="IPR050324">
    <property type="entry name" value="CDP-alcohol_PTase-I"/>
</dbReference>
<evidence type="ECO:0000313" key="14">
    <source>
        <dbReference type="EMBL" id="TMQ62019.1"/>
    </source>
</evidence>
<keyword evidence="6 12" id="KW-1133">Transmembrane helix</keyword>
<evidence type="ECO:0000256" key="5">
    <source>
        <dbReference type="ARBA" id="ARBA00022692"/>
    </source>
</evidence>
<protein>
    <submittedName>
        <fullName evidence="13">CDP-alcohol phosphatidyltransferase family protein</fullName>
    </submittedName>
</protein>
<feature type="transmembrane region" description="Helical" evidence="12">
    <location>
        <begin position="75"/>
        <end position="99"/>
    </location>
</feature>
<dbReference type="GO" id="GO:0016020">
    <property type="term" value="C:membrane"/>
    <property type="evidence" value="ECO:0007669"/>
    <property type="project" value="UniProtKB-SubCell"/>
</dbReference>
<evidence type="ECO:0000256" key="10">
    <source>
        <dbReference type="ARBA" id="ARBA00023264"/>
    </source>
</evidence>
<feature type="transmembrane region" description="Helical" evidence="12">
    <location>
        <begin position="200"/>
        <end position="218"/>
    </location>
</feature>
<dbReference type="Proteomes" id="UP000317366">
    <property type="component" value="Unassembled WGS sequence"/>
</dbReference>
<evidence type="ECO:0000256" key="8">
    <source>
        <dbReference type="ARBA" id="ARBA00023136"/>
    </source>
</evidence>
<evidence type="ECO:0000313" key="13">
    <source>
        <dbReference type="EMBL" id="TMQ56361.1"/>
    </source>
</evidence>
<dbReference type="Pfam" id="PF01066">
    <property type="entry name" value="CDP-OH_P_transf"/>
    <property type="match status" value="1"/>
</dbReference>
<gene>
    <name evidence="13" type="ORF">E6K74_00015</name>
    <name evidence="14" type="ORF">E6K77_08820</name>
</gene>
<dbReference type="EMBL" id="VBOU01000001">
    <property type="protein sequence ID" value="TMQ56361.1"/>
    <property type="molecule type" value="Genomic_DNA"/>
</dbReference>
<dbReference type="AlphaFoldDB" id="A0A538SYA1"/>
<feature type="transmembrane region" description="Helical" evidence="12">
    <location>
        <begin position="175"/>
        <end position="194"/>
    </location>
</feature>
<name>A0A538SYA1_UNCEI</name>
<keyword evidence="10" id="KW-1208">Phospholipid metabolism</keyword>
<proteinExistence type="inferred from homology"/>
<comment type="similarity">
    <text evidence="2 11">Belongs to the CDP-alcohol phosphatidyltransferase class-I family.</text>
</comment>
<evidence type="ECO:0000256" key="7">
    <source>
        <dbReference type="ARBA" id="ARBA00023098"/>
    </source>
</evidence>
<evidence type="ECO:0000313" key="15">
    <source>
        <dbReference type="Proteomes" id="UP000317366"/>
    </source>
</evidence>
<comment type="caution">
    <text evidence="13">The sequence shown here is derived from an EMBL/GenBank/DDBJ whole genome shotgun (WGS) entry which is preliminary data.</text>
</comment>
<dbReference type="PANTHER" id="PTHR14269:SF60">
    <property type="entry name" value="CARDIOLIPIN SYNTHASE (CMP-FORMING)"/>
    <property type="match status" value="1"/>
</dbReference>
<evidence type="ECO:0000256" key="11">
    <source>
        <dbReference type="RuleBase" id="RU003750"/>
    </source>
</evidence>
<dbReference type="GO" id="GO:0032049">
    <property type="term" value="P:cardiolipin biosynthetic process"/>
    <property type="evidence" value="ECO:0007669"/>
    <property type="project" value="TreeGrafter"/>
</dbReference>
<evidence type="ECO:0000256" key="9">
    <source>
        <dbReference type="ARBA" id="ARBA00023209"/>
    </source>
</evidence>
<organism evidence="13 16">
    <name type="scientific">Eiseniibacteriota bacterium</name>
    <dbReference type="NCBI Taxonomy" id="2212470"/>
    <lineage>
        <taxon>Bacteria</taxon>
        <taxon>Candidatus Eiseniibacteriota</taxon>
    </lineage>
</organism>
<comment type="subcellular location">
    <subcellularLocation>
        <location evidence="1">Membrane</location>
        <topology evidence="1">Multi-pass membrane protein</topology>
    </subcellularLocation>
</comment>
<keyword evidence="3" id="KW-0444">Lipid biosynthesis</keyword>
<evidence type="ECO:0000256" key="12">
    <source>
        <dbReference type="SAM" id="Phobius"/>
    </source>
</evidence>